<dbReference type="EMBL" id="CP037423">
    <property type="protein sequence ID" value="QDV44820.1"/>
    <property type="molecule type" value="Genomic_DNA"/>
</dbReference>
<reference evidence="1 2" key="1">
    <citation type="submission" date="2019-03" db="EMBL/GenBank/DDBJ databases">
        <title>Deep-cultivation of Planctomycetes and their phenomic and genomic characterization uncovers novel biology.</title>
        <authorList>
            <person name="Wiegand S."/>
            <person name="Jogler M."/>
            <person name="Boedeker C."/>
            <person name="Pinto D."/>
            <person name="Vollmers J."/>
            <person name="Rivas-Marin E."/>
            <person name="Kohn T."/>
            <person name="Peeters S.H."/>
            <person name="Heuer A."/>
            <person name="Rast P."/>
            <person name="Oberbeckmann S."/>
            <person name="Bunk B."/>
            <person name="Jeske O."/>
            <person name="Meyerdierks A."/>
            <person name="Storesund J.E."/>
            <person name="Kallscheuer N."/>
            <person name="Luecker S."/>
            <person name="Lage O.M."/>
            <person name="Pohl T."/>
            <person name="Merkel B.J."/>
            <person name="Hornburger P."/>
            <person name="Mueller R.-W."/>
            <person name="Bruemmer F."/>
            <person name="Labrenz M."/>
            <person name="Spormann A.M."/>
            <person name="Op den Camp H."/>
            <person name="Overmann J."/>
            <person name="Amann R."/>
            <person name="Jetten M.S.M."/>
            <person name="Mascher T."/>
            <person name="Medema M.H."/>
            <person name="Devos D.P."/>
            <person name="Kaster A.-K."/>
            <person name="Ovreas L."/>
            <person name="Rohde M."/>
            <person name="Galperin M.Y."/>
            <person name="Jogler C."/>
        </authorList>
    </citation>
    <scope>NUCLEOTIDE SEQUENCE [LARGE SCALE GENOMIC DNA]</scope>
    <source>
        <strain evidence="1 2">Enr13</strain>
    </source>
</reference>
<gene>
    <name evidence="1" type="ORF">Enr13x_46910</name>
</gene>
<dbReference type="InterPro" id="IPR017850">
    <property type="entry name" value="Alkaline_phosphatase_core_sf"/>
</dbReference>
<dbReference type="RefSeq" id="WP_145389093.1">
    <property type="nucleotide sequence ID" value="NZ_CP037423.1"/>
</dbReference>
<dbReference type="SUPFAM" id="SSF53649">
    <property type="entry name" value="Alkaline phosphatase-like"/>
    <property type="match status" value="1"/>
</dbReference>
<sequence length="455" mass="49828">MKNRHPDRRCDGVHRRELLHVGGLSALGIGVSDWLMARQVRAESNATEQIDDSATAQSCILIWLDGGPSHLDLFDLKPDAPAEIRGPFSPIPTNVRGIEVCEQLPQTAAMMDKVALVRSMTSPLGEHNFASHYLLTGYKLNRALTYPSMPAVQKHLSQSQTAIPTNIAIAKPNGMIGSGYLPESTMPFIVQGDPSRPEFRVQDLELPVGMTPDRLTRRRRFRNAVDELTRQTETRLADSARSESAQSDSAFDQAFRLVQSPQARAAFDLQQESQRDRNRYGRHLIGHGCLMARRLVEAGAKFVTVTDRGWDTHEDIYLRLKEGFTGGTAGKIPKLDQAYSALLNDLSERGLLDSTLVILMGEFGRTPKLNPRGGRDHWPGAFSVALAGGGIVGGQVIGKSDAHGERPAERPISPADLVRTLYHLIGIDGDLELNTADGRPVQVNRDGTVIGDLIG</sequence>
<dbReference type="InterPro" id="IPR010869">
    <property type="entry name" value="DUF1501"/>
</dbReference>
<dbReference type="OrthoDB" id="127333at2"/>
<evidence type="ECO:0000313" key="2">
    <source>
        <dbReference type="Proteomes" id="UP000319004"/>
    </source>
</evidence>
<evidence type="ECO:0008006" key="3">
    <source>
        <dbReference type="Google" id="ProtNLM"/>
    </source>
</evidence>
<proteinExistence type="predicted"/>
<protein>
    <recommendedName>
        <fullName evidence="3">Sulfatase</fullName>
    </recommendedName>
</protein>
<dbReference type="PANTHER" id="PTHR43737:SF1">
    <property type="entry name" value="DUF1501 DOMAIN-CONTAINING PROTEIN"/>
    <property type="match status" value="1"/>
</dbReference>
<keyword evidence="2" id="KW-1185">Reference proteome</keyword>
<dbReference type="PANTHER" id="PTHR43737">
    <property type="entry name" value="BLL7424 PROTEIN"/>
    <property type="match status" value="1"/>
</dbReference>
<dbReference type="Pfam" id="PF07394">
    <property type="entry name" value="DUF1501"/>
    <property type="match status" value="1"/>
</dbReference>
<dbReference type="Proteomes" id="UP000319004">
    <property type="component" value="Chromosome"/>
</dbReference>
<accession>A0A518HVE1</accession>
<name>A0A518HVE1_9BACT</name>
<dbReference type="PROSITE" id="PS51318">
    <property type="entry name" value="TAT"/>
    <property type="match status" value="1"/>
</dbReference>
<dbReference type="KEGG" id="snep:Enr13x_46910"/>
<dbReference type="InterPro" id="IPR006311">
    <property type="entry name" value="TAT_signal"/>
</dbReference>
<dbReference type="AlphaFoldDB" id="A0A518HVE1"/>
<evidence type="ECO:0000313" key="1">
    <source>
        <dbReference type="EMBL" id="QDV44820.1"/>
    </source>
</evidence>
<organism evidence="1 2">
    <name type="scientific">Stieleria neptunia</name>
    <dbReference type="NCBI Taxonomy" id="2527979"/>
    <lineage>
        <taxon>Bacteria</taxon>
        <taxon>Pseudomonadati</taxon>
        <taxon>Planctomycetota</taxon>
        <taxon>Planctomycetia</taxon>
        <taxon>Pirellulales</taxon>
        <taxon>Pirellulaceae</taxon>
        <taxon>Stieleria</taxon>
    </lineage>
</organism>